<dbReference type="KEGG" id="fte:Fluta_3472"/>
<proteinExistence type="predicted"/>
<reference evidence="1 2" key="1">
    <citation type="journal article" date="2011" name="Stand. Genomic Sci.">
        <title>Complete genome sequence of the gliding freshwater bacterium Fluviicola taffensis type strain (RW262).</title>
        <authorList>
            <person name="Woyke T."/>
            <person name="Chertkov O."/>
            <person name="Lapidus A."/>
            <person name="Nolan M."/>
            <person name="Lucas S."/>
            <person name="Del Rio T.G."/>
            <person name="Tice H."/>
            <person name="Cheng J.F."/>
            <person name="Tapia R."/>
            <person name="Han C."/>
            <person name="Goodwin L."/>
            <person name="Pitluck S."/>
            <person name="Liolios K."/>
            <person name="Pagani I."/>
            <person name="Ivanova N."/>
            <person name="Huntemann M."/>
            <person name="Mavromatis K."/>
            <person name="Mikhailova N."/>
            <person name="Pati A."/>
            <person name="Chen A."/>
            <person name="Palaniappan K."/>
            <person name="Land M."/>
            <person name="Hauser L."/>
            <person name="Brambilla E.M."/>
            <person name="Rohde M."/>
            <person name="Mwirichia R."/>
            <person name="Sikorski J."/>
            <person name="Tindall B.J."/>
            <person name="Goker M."/>
            <person name="Bristow J."/>
            <person name="Eisen J.A."/>
            <person name="Markowitz V."/>
            <person name="Hugenholtz P."/>
            <person name="Klenk H.P."/>
            <person name="Kyrpides N.C."/>
        </authorList>
    </citation>
    <scope>NUCLEOTIDE SEQUENCE [LARGE SCALE GENOMIC DNA]</scope>
    <source>
        <strain evidence="2">DSM 16823 / RW262 / RW262</strain>
    </source>
</reference>
<organism evidence="1 2">
    <name type="scientific">Fluviicola taffensis (strain DSM 16823 / NCIMB 13979 / RW262)</name>
    <dbReference type="NCBI Taxonomy" id="755732"/>
    <lineage>
        <taxon>Bacteria</taxon>
        <taxon>Pseudomonadati</taxon>
        <taxon>Bacteroidota</taxon>
        <taxon>Flavobacteriia</taxon>
        <taxon>Flavobacteriales</taxon>
        <taxon>Crocinitomicaceae</taxon>
        <taxon>Fluviicola</taxon>
    </lineage>
</organism>
<evidence type="ECO:0000313" key="1">
    <source>
        <dbReference type="EMBL" id="AEA45444.1"/>
    </source>
</evidence>
<name>F2ICH4_FLUTR</name>
<protein>
    <submittedName>
        <fullName evidence="1">Uncharacterized protein</fullName>
    </submittedName>
</protein>
<gene>
    <name evidence="1" type="ordered locus">Fluta_3472</name>
</gene>
<evidence type="ECO:0000313" key="2">
    <source>
        <dbReference type="Proteomes" id="UP000007463"/>
    </source>
</evidence>
<reference evidence="2" key="2">
    <citation type="submission" date="2011-02" db="EMBL/GenBank/DDBJ databases">
        <title>The complete genome of Fluviicola taffensis DSM 16823.</title>
        <authorList>
            <consortium name="US DOE Joint Genome Institute (JGI-PGF)"/>
            <person name="Lucas S."/>
            <person name="Copeland A."/>
            <person name="Lapidus A."/>
            <person name="Bruce D."/>
            <person name="Goodwin L."/>
            <person name="Pitluck S."/>
            <person name="Kyrpides N."/>
            <person name="Mavromatis K."/>
            <person name="Ivanova N."/>
            <person name="Mikhailova N."/>
            <person name="Pagani I."/>
            <person name="Chertkov O."/>
            <person name="Detter J.C."/>
            <person name="Han C."/>
            <person name="Tapia R."/>
            <person name="Land M."/>
            <person name="Hauser L."/>
            <person name="Markowitz V."/>
            <person name="Cheng J.-F."/>
            <person name="Hugenholtz P."/>
            <person name="Woyke T."/>
            <person name="Wu D."/>
            <person name="Tindall B."/>
            <person name="Pomrenke H.G."/>
            <person name="Brambilla E."/>
            <person name="Klenk H.-P."/>
            <person name="Eisen J.A."/>
        </authorList>
    </citation>
    <scope>NUCLEOTIDE SEQUENCE [LARGE SCALE GENOMIC DNA]</scope>
    <source>
        <strain evidence="2">DSM 16823 / RW262 / RW262</strain>
    </source>
</reference>
<dbReference type="HOGENOM" id="CLU_2953754_0_0_10"/>
<dbReference type="STRING" id="755732.Fluta_3472"/>
<dbReference type="EMBL" id="CP002542">
    <property type="protein sequence ID" value="AEA45444.1"/>
    <property type="molecule type" value="Genomic_DNA"/>
</dbReference>
<keyword evidence="2" id="KW-1185">Reference proteome</keyword>
<dbReference type="AlphaFoldDB" id="F2ICH4"/>
<sequence length="59" mass="6696">MEVIGNNKTLKQVLSISFNVASELIFGRTAALSTYRKSMTGHFNQQLKSNLLYDFLRSL</sequence>
<accession>F2ICH4</accession>
<dbReference type="Proteomes" id="UP000007463">
    <property type="component" value="Chromosome"/>
</dbReference>